<keyword evidence="2" id="KW-1185">Reference proteome</keyword>
<reference evidence="2" key="1">
    <citation type="journal article" date="2019" name="Int. J. Syst. Evol. Microbiol.">
        <title>The Global Catalogue of Microorganisms (GCM) 10K type strain sequencing project: providing services to taxonomists for standard genome sequencing and annotation.</title>
        <authorList>
            <consortium name="The Broad Institute Genomics Platform"/>
            <consortium name="The Broad Institute Genome Sequencing Center for Infectious Disease"/>
            <person name="Wu L."/>
            <person name="Ma J."/>
        </authorList>
    </citation>
    <scope>NUCLEOTIDE SEQUENCE [LARGE SCALE GENOMIC DNA]</scope>
    <source>
        <strain evidence="2">JCM 10303</strain>
    </source>
</reference>
<proteinExistence type="predicted"/>
<organism evidence="1 2">
    <name type="scientific">Saccharopolyspora erythraea</name>
    <name type="common">Streptomyces erythraeus</name>
    <dbReference type="NCBI Taxonomy" id="1836"/>
    <lineage>
        <taxon>Bacteria</taxon>
        <taxon>Bacillati</taxon>
        <taxon>Actinomycetota</taxon>
        <taxon>Actinomycetes</taxon>
        <taxon>Pseudonocardiales</taxon>
        <taxon>Pseudonocardiaceae</taxon>
        <taxon>Saccharopolyspora</taxon>
    </lineage>
</organism>
<accession>A0ABP3NZA4</accession>
<sequence length="101" mass="11216">MTAPGTYGLKVAQMDEIIRRTEEKLQEMKVLNTMVTSDAGAIMTANQSDSGKLLMDKFNVWTNDFNQIRSKLVELNDKVKALRQLQLANTHDATSVSGADI</sequence>
<dbReference type="Proteomes" id="UP001500729">
    <property type="component" value="Unassembled WGS sequence"/>
</dbReference>
<evidence type="ECO:0000313" key="2">
    <source>
        <dbReference type="Proteomes" id="UP001500729"/>
    </source>
</evidence>
<name>A0ABP3NZA4_SACER</name>
<dbReference type="EMBL" id="BAAAGS010000069">
    <property type="protein sequence ID" value="GAA0556105.1"/>
    <property type="molecule type" value="Genomic_DNA"/>
</dbReference>
<gene>
    <name evidence="1" type="ORF">GCM10009533_62370</name>
</gene>
<comment type="caution">
    <text evidence="1">The sequence shown here is derived from an EMBL/GenBank/DDBJ whole genome shotgun (WGS) entry which is preliminary data.</text>
</comment>
<evidence type="ECO:0000313" key="1">
    <source>
        <dbReference type="EMBL" id="GAA0556105.1"/>
    </source>
</evidence>
<dbReference type="RefSeq" id="WP_011874740.1">
    <property type="nucleotide sequence ID" value="NZ_BAAAGS010000069.1"/>
</dbReference>
<protein>
    <submittedName>
        <fullName evidence="1">Uncharacterized protein</fullName>
    </submittedName>
</protein>